<dbReference type="RefSeq" id="WP_157370426.1">
    <property type="nucleotide sequence ID" value="NZ_CP012332.1"/>
</dbReference>
<evidence type="ECO:0008006" key="3">
    <source>
        <dbReference type="Google" id="ProtNLM"/>
    </source>
</evidence>
<sequence length="135" mass="14729">MGRMDDACKNVVTAVEGAIACGVVDLDTGMLLGINNGAQYTQTLNEIVAAATMDMFRGPNIMRIQQMVRVHRGLPENGENYFDEVHIVSKNNFHFAKTLRGGRAVIMLVTRKSTNIGMGWAQLRAAIPSVEPLVP</sequence>
<dbReference type="STRING" id="1391653.AKJ08_0480"/>
<organism evidence="1 2">
    <name type="scientific">Vulgatibacter incomptus</name>
    <dbReference type="NCBI Taxonomy" id="1391653"/>
    <lineage>
        <taxon>Bacteria</taxon>
        <taxon>Pseudomonadati</taxon>
        <taxon>Myxococcota</taxon>
        <taxon>Myxococcia</taxon>
        <taxon>Myxococcales</taxon>
        <taxon>Cystobacterineae</taxon>
        <taxon>Vulgatibacteraceae</taxon>
        <taxon>Vulgatibacter</taxon>
    </lineage>
</organism>
<gene>
    <name evidence="1" type="ORF">AKJ08_0480</name>
</gene>
<dbReference type="EMBL" id="CP012332">
    <property type="protein sequence ID" value="AKU90093.1"/>
    <property type="molecule type" value="Genomic_DNA"/>
</dbReference>
<dbReference type="KEGG" id="vin:AKJ08_0480"/>
<dbReference type="Proteomes" id="UP000055590">
    <property type="component" value="Chromosome"/>
</dbReference>
<dbReference type="OrthoDB" id="3531601at2"/>
<evidence type="ECO:0000313" key="2">
    <source>
        <dbReference type="Proteomes" id="UP000055590"/>
    </source>
</evidence>
<name>A0A0K1P980_9BACT</name>
<reference evidence="1 2" key="1">
    <citation type="submission" date="2015-08" db="EMBL/GenBank/DDBJ databases">
        <authorList>
            <person name="Babu N.S."/>
            <person name="Beckwith C.J."/>
            <person name="Beseler K.G."/>
            <person name="Brison A."/>
            <person name="Carone J.V."/>
            <person name="Caskin T.P."/>
            <person name="Diamond M."/>
            <person name="Durham M.E."/>
            <person name="Foxe J.M."/>
            <person name="Go M."/>
            <person name="Henderson B.A."/>
            <person name="Jones I.B."/>
            <person name="McGettigan J.A."/>
            <person name="Micheletti S.J."/>
            <person name="Nasrallah M.E."/>
            <person name="Ortiz D."/>
            <person name="Piller C.R."/>
            <person name="Privatt S.R."/>
            <person name="Schneider S.L."/>
            <person name="Sharp S."/>
            <person name="Smith T.C."/>
            <person name="Stanton J.D."/>
            <person name="Ullery H.E."/>
            <person name="Wilson R.J."/>
            <person name="Serrano M.G."/>
            <person name="Buck G."/>
            <person name="Lee V."/>
            <person name="Wang Y."/>
            <person name="Carvalho R."/>
            <person name="Voegtly L."/>
            <person name="Shi R."/>
            <person name="Duckworth R."/>
            <person name="Johnson A."/>
            <person name="Loviza R."/>
            <person name="Walstead R."/>
            <person name="Shah Z."/>
            <person name="Kiflezghi M."/>
            <person name="Wade K."/>
            <person name="Ball S.L."/>
            <person name="Bradley K.W."/>
            <person name="Asai D.J."/>
            <person name="Bowman C.A."/>
            <person name="Russell D.A."/>
            <person name="Pope W.H."/>
            <person name="Jacobs-Sera D."/>
            <person name="Hendrix R.W."/>
            <person name="Hatfull G.F."/>
        </authorList>
    </citation>
    <scope>NUCLEOTIDE SEQUENCE [LARGE SCALE GENOMIC DNA]</scope>
    <source>
        <strain evidence="1 2">DSM 27710</strain>
    </source>
</reference>
<accession>A0A0K1P980</accession>
<keyword evidence="2" id="KW-1185">Reference proteome</keyword>
<proteinExistence type="predicted"/>
<protein>
    <recommendedName>
        <fullName evidence="3">Roadblock/LAMTOR2 domain-containing protein</fullName>
    </recommendedName>
</protein>
<evidence type="ECO:0000313" key="1">
    <source>
        <dbReference type="EMBL" id="AKU90093.1"/>
    </source>
</evidence>
<dbReference type="AlphaFoldDB" id="A0A0K1P980"/>